<comment type="caution">
    <text evidence="2">The sequence shown here is derived from an EMBL/GenBank/DDBJ whole genome shotgun (WGS) entry which is preliminary data.</text>
</comment>
<dbReference type="Proteomes" id="UP001501000">
    <property type="component" value="Unassembled WGS sequence"/>
</dbReference>
<feature type="compositionally biased region" description="Basic residues" evidence="1">
    <location>
        <begin position="1"/>
        <end position="10"/>
    </location>
</feature>
<reference evidence="3" key="1">
    <citation type="journal article" date="2019" name="Int. J. Syst. Evol. Microbiol.">
        <title>The Global Catalogue of Microorganisms (GCM) 10K type strain sequencing project: providing services to taxonomists for standard genome sequencing and annotation.</title>
        <authorList>
            <consortium name="The Broad Institute Genomics Platform"/>
            <consortium name="The Broad Institute Genome Sequencing Center for Infectious Disease"/>
            <person name="Wu L."/>
            <person name="Ma J."/>
        </authorList>
    </citation>
    <scope>NUCLEOTIDE SEQUENCE [LARGE SCALE GENOMIC DNA]</scope>
    <source>
        <strain evidence="3">JCM 16956</strain>
    </source>
</reference>
<protein>
    <submittedName>
        <fullName evidence="2">Uncharacterized protein</fullName>
    </submittedName>
</protein>
<evidence type="ECO:0000313" key="2">
    <source>
        <dbReference type="EMBL" id="GAA3895018.1"/>
    </source>
</evidence>
<proteinExistence type="predicted"/>
<evidence type="ECO:0000313" key="3">
    <source>
        <dbReference type="Proteomes" id="UP001501000"/>
    </source>
</evidence>
<gene>
    <name evidence="2" type="ORF">GCM10022244_01050</name>
</gene>
<keyword evidence="3" id="KW-1185">Reference proteome</keyword>
<name>A0ABP7L669_9ACTN</name>
<sequence>MLTLPTRKRALTSMGLPDTRSRTPAVRLSTPSGPENRAIAPGAPFAKAELSAAATPSMSAAGAAGAAAAGGAGRAAEASVAKALVVGASPAVRAAITVAFTVRRRRGDRGTGFLGFF</sequence>
<evidence type="ECO:0000256" key="1">
    <source>
        <dbReference type="SAM" id="MobiDB-lite"/>
    </source>
</evidence>
<dbReference type="EMBL" id="BAABAJ010000001">
    <property type="protein sequence ID" value="GAA3895018.1"/>
    <property type="molecule type" value="Genomic_DNA"/>
</dbReference>
<organism evidence="2 3">
    <name type="scientific">Streptomyces gulbargensis</name>
    <dbReference type="NCBI Taxonomy" id="364901"/>
    <lineage>
        <taxon>Bacteria</taxon>
        <taxon>Bacillati</taxon>
        <taxon>Actinomycetota</taxon>
        <taxon>Actinomycetes</taxon>
        <taxon>Kitasatosporales</taxon>
        <taxon>Streptomycetaceae</taxon>
        <taxon>Streptomyces</taxon>
    </lineage>
</organism>
<feature type="region of interest" description="Disordered" evidence="1">
    <location>
        <begin position="1"/>
        <end position="40"/>
    </location>
</feature>
<accession>A0ABP7L669</accession>